<keyword evidence="3" id="KW-1185">Reference proteome</keyword>
<dbReference type="Pfam" id="PF00814">
    <property type="entry name" value="TsaD"/>
    <property type="match status" value="1"/>
</dbReference>
<organism evidence="2 3">
    <name type="scientific">Candidatus Magnetominusculus xianensis</name>
    <dbReference type="NCBI Taxonomy" id="1748249"/>
    <lineage>
        <taxon>Bacteria</taxon>
        <taxon>Pseudomonadati</taxon>
        <taxon>Nitrospirota</taxon>
        <taxon>Nitrospiria</taxon>
        <taxon>Nitrospirales</taxon>
        <taxon>Nitrospiraceae</taxon>
        <taxon>Candidatus Magnetominusculus</taxon>
    </lineage>
</organism>
<dbReference type="InterPro" id="IPR043129">
    <property type="entry name" value="ATPase_NBD"/>
</dbReference>
<dbReference type="InterPro" id="IPR022496">
    <property type="entry name" value="T6A_TsaB"/>
</dbReference>
<dbReference type="SUPFAM" id="SSF53067">
    <property type="entry name" value="Actin-like ATPase domain"/>
    <property type="match status" value="2"/>
</dbReference>
<sequence>MRILSVDTSGSMCGAAVVDSAAGLLSSAVVNLDALKSTHSVHLMAIIDFTLKQAGCDVDAFAVVVGPGSFTGLRVGIATINGLCHATGKPAVAVSSLEALAWNFPFAAYPVCPIIDARQGEVYGALFKWSNGGFKTIVGHGLFGINDLLSLREFNEGKVIFTGCGVTAHKSSITTALGAMALFPETVHISPYTVGTIGLNMAARGEFSHSLSPVYLKMPLAVERLRSASG</sequence>
<gene>
    <name evidence="2" type="ORF">ASN18_2559</name>
</gene>
<dbReference type="EMBL" id="LNQR01000091">
    <property type="protein sequence ID" value="KWT82073.1"/>
    <property type="molecule type" value="Genomic_DNA"/>
</dbReference>
<dbReference type="PANTHER" id="PTHR11735">
    <property type="entry name" value="TRNA N6-ADENOSINE THREONYLCARBAMOYLTRANSFERASE"/>
    <property type="match status" value="1"/>
</dbReference>
<evidence type="ECO:0000313" key="2">
    <source>
        <dbReference type="EMBL" id="KWT82073.1"/>
    </source>
</evidence>
<dbReference type="InterPro" id="IPR000905">
    <property type="entry name" value="Gcp-like_dom"/>
</dbReference>
<dbReference type="Gene3D" id="3.30.420.40">
    <property type="match status" value="2"/>
</dbReference>
<dbReference type="NCBIfam" id="TIGR03725">
    <property type="entry name" value="T6A_YeaZ"/>
    <property type="match status" value="1"/>
</dbReference>
<name>A0ABR5SCQ4_9BACT</name>
<reference evidence="2 3" key="1">
    <citation type="submission" date="2015-11" db="EMBL/GenBank/DDBJ databases">
        <authorList>
            <person name="Lin W."/>
        </authorList>
    </citation>
    <scope>NUCLEOTIDE SEQUENCE [LARGE SCALE GENOMIC DNA]</scope>
    <source>
        <strain evidence="2 3">HCH-1</strain>
    </source>
</reference>
<dbReference type="PANTHER" id="PTHR11735:SF11">
    <property type="entry name" value="TRNA THREONYLCARBAMOYLADENOSINE BIOSYNTHESIS PROTEIN TSAB"/>
    <property type="match status" value="1"/>
</dbReference>
<evidence type="ECO:0000313" key="3">
    <source>
        <dbReference type="Proteomes" id="UP000060487"/>
    </source>
</evidence>
<dbReference type="RefSeq" id="WP_085053185.1">
    <property type="nucleotide sequence ID" value="NZ_LNQR01000091.1"/>
</dbReference>
<comment type="caution">
    <text evidence="2">The sequence shown here is derived from an EMBL/GenBank/DDBJ whole genome shotgun (WGS) entry which is preliminary data.</text>
</comment>
<protein>
    <submittedName>
        <fullName evidence="2">tRNA threonylcarbamoyladenosine biosynthesis protein TsaB</fullName>
    </submittedName>
</protein>
<proteinExistence type="predicted"/>
<dbReference type="CDD" id="cd24032">
    <property type="entry name" value="ASKHA_NBD_TsaB"/>
    <property type="match status" value="1"/>
</dbReference>
<feature type="domain" description="Gcp-like" evidence="1">
    <location>
        <begin position="37"/>
        <end position="153"/>
    </location>
</feature>
<accession>A0ABR5SCQ4</accession>
<dbReference type="Proteomes" id="UP000060487">
    <property type="component" value="Unassembled WGS sequence"/>
</dbReference>
<evidence type="ECO:0000259" key="1">
    <source>
        <dbReference type="Pfam" id="PF00814"/>
    </source>
</evidence>